<protein>
    <submittedName>
        <fullName evidence="1">Putative tail collar protein</fullName>
    </submittedName>
</protein>
<reference evidence="1" key="1">
    <citation type="submission" date="2020-03" db="EMBL/GenBank/DDBJ databases">
        <title>The deep terrestrial virosphere.</title>
        <authorList>
            <person name="Holmfeldt K."/>
            <person name="Nilsson E."/>
            <person name="Simone D."/>
            <person name="Lopez-Fernandez M."/>
            <person name="Wu X."/>
            <person name="de Brujin I."/>
            <person name="Lundin D."/>
            <person name="Andersson A."/>
            <person name="Bertilsson S."/>
            <person name="Dopson M."/>
        </authorList>
    </citation>
    <scope>NUCLEOTIDE SEQUENCE</scope>
    <source>
        <strain evidence="2">MM415A02065</strain>
        <strain evidence="3">MM415B02432</strain>
        <strain evidence="1">TM448A02110</strain>
        <strain evidence="4">TM448B02998</strain>
    </source>
</reference>
<dbReference type="EMBL" id="MT144982">
    <property type="protein sequence ID" value="QJI02197.1"/>
    <property type="molecule type" value="Genomic_DNA"/>
</dbReference>
<evidence type="ECO:0000313" key="1">
    <source>
        <dbReference type="EMBL" id="QJA51412.1"/>
    </source>
</evidence>
<dbReference type="AlphaFoldDB" id="A0A6H1ZVC1"/>
<dbReference type="EMBL" id="MT144261">
    <property type="protein sequence ID" value="QJA51412.1"/>
    <property type="molecule type" value="Genomic_DNA"/>
</dbReference>
<dbReference type="EMBL" id="MT142894">
    <property type="protein sequence ID" value="QJA90157.1"/>
    <property type="molecule type" value="Genomic_DNA"/>
</dbReference>
<proteinExistence type="predicted"/>
<sequence>MTTKIEINGTDVADYVISCGKIPHIKRNRMHEPLAGTFDFEVTDKASPIKGQGIVVKVENINRFYGFISRVDYNYEKKAYKVEVTSKLLLLKRFRIDYTTLQTAISSGASSNQYRATDNQGYPNVALLWLLKKMFIIAGLVLDTSNVDSELKESGGIYGTIYYSDIVMDVNMLYALNQSDAVNRLVIDCQPIYGDNTFEDKKVTFFEFFQRICIGMKLCVQPSTTANTYVIKLNVTPAAGNYVVSNNDKIGYNVVGTDLDSSITAKLQVYYGADNYANFRAAYTGMTFTATGSSYSLNMVAHGLSEGSVIKFTTTTTLPAPLVAATDYYISNVYDVDNIYVALAPDGSSILMTDAGTGTHTAFSLNPIKLGERQGYGNYHVPYWNNLRLMYHESGTTVGSVQTNYPQTVIALYGGYDLYKGDPEYEVIECMTLDFTKYRIMEHWIDPANQLHIIKQETT</sequence>
<evidence type="ECO:0000313" key="3">
    <source>
        <dbReference type="EMBL" id="QJA90157.1"/>
    </source>
</evidence>
<organism evidence="1">
    <name type="scientific">viral metagenome</name>
    <dbReference type="NCBI Taxonomy" id="1070528"/>
    <lineage>
        <taxon>unclassified sequences</taxon>
        <taxon>metagenomes</taxon>
        <taxon>organismal metagenomes</taxon>
    </lineage>
</organism>
<dbReference type="EMBL" id="MT142086">
    <property type="protein sequence ID" value="QJA74267.1"/>
    <property type="molecule type" value="Genomic_DNA"/>
</dbReference>
<accession>A0A6H1ZVC1</accession>
<evidence type="ECO:0000313" key="2">
    <source>
        <dbReference type="EMBL" id="QJA74267.1"/>
    </source>
</evidence>
<name>A0A6H1ZVC1_9ZZZZ</name>
<evidence type="ECO:0000313" key="4">
    <source>
        <dbReference type="EMBL" id="QJI02197.1"/>
    </source>
</evidence>
<gene>
    <name evidence="2" type="ORF">MM415A02065_0003</name>
    <name evidence="3" type="ORF">MM415B02432_0013</name>
    <name evidence="1" type="ORF">TM448A02110_0003</name>
    <name evidence="4" type="ORF">TM448B02998_0003</name>
</gene>